<dbReference type="InterPro" id="IPR006059">
    <property type="entry name" value="SBP"/>
</dbReference>
<keyword evidence="2" id="KW-0813">Transport</keyword>
<reference evidence="5 6" key="1">
    <citation type="journal article" date="2014" name="Appl. Environ. Microbiol.">
        <title>Profile of Secreted Hydrolases, Associated Proteins, and SlpA in Thermoanaerobacterium saccharolyticum during the Degradation of Hemicellulose.</title>
        <authorList>
            <person name="Currie D.H."/>
            <person name="Guss A.M."/>
            <person name="Herring C.D."/>
            <person name="Giannone R.J."/>
            <person name="Johnson C.M."/>
            <person name="Lankford P.K."/>
            <person name="Brown S.D."/>
            <person name="Hettich R.L."/>
            <person name="Lynd L.R."/>
        </authorList>
    </citation>
    <scope>NUCLEOTIDE SEQUENCE [LARGE SCALE GENOMIC DNA]</scope>
    <source>
        <strain evidence="6">DSM 8691 / JW/SL-YS485</strain>
    </source>
</reference>
<dbReference type="Proteomes" id="UP000006178">
    <property type="component" value="Chromosome"/>
</dbReference>
<organism evidence="5 6">
    <name type="scientific">Thermoanaerobacterium saccharolyticum (strain DSM 8691 / JW/SL-YS485)</name>
    <dbReference type="NCBI Taxonomy" id="1094508"/>
    <lineage>
        <taxon>Bacteria</taxon>
        <taxon>Bacillati</taxon>
        <taxon>Bacillota</taxon>
        <taxon>Clostridia</taxon>
        <taxon>Thermoanaerobacterales</taxon>
        <taxon>Thermoanaerobacteraceae</taxon>
        <taxon>Thermoanaerobacterium</taxon>
    </lineage>
</organism>
<evidence type="ECO:0000256" key="3">
    <source>
        <dbReference type="ARBA" id="ARBA00022729"/>
    </source>
</evidence>
<dbReference type="BioCyc" id="TSAC1094508:GLMA-2337-MONOMER"/>
<keyword evidence="3 4" id="KW-0732">Signal</keyword>
<dbReference type="GO" id="GO:1901982">
    <property type="term" value="F:maltose binding"/>
    <property type="evidence" value="ECO:0007669"/>
    <property type="project" value="TreeGrafter"/>
</dbReference>
<dbReference type="PANTHER" id="PTHR30061:SF50">
    <property type="entry name" value="MALTOSE_MALTODEXTRIN-BINDING PERIPLASMIC PROTEIN"/>
    <property type="match status" value="1"/>
</dbReference>
<dbReference type="GO" id="GO:0055052">
    <property type="term" value="C:ATP-binding cassette (ABC) transporter complex, substrate-binding subunit-containing"/>
    <property type="evidence" value="ECO:0007669"/>
    <property type="project" value="TreeGrafter"/>
</dbReference>
<dbReference type="GO" id="GO:0042956">
    <property type="term" value="P:maltodextrin transmembrane transport"/>
    <property type="evidence" value="ECO:0007669"/>
    <property type="project" value="TreeGrafter"/>
</dbReference>
<proteinExistence type="inferred from homology"/>
<evidence type="ECO:0000256" key="1">
    <source>
        <dbReference type="ARBA" id="ARBA00008520"/>
    </source>
</evidence>
<evidence type="ECO:0000313" key="5">
    <source>
        <dbReference type="EMBL" id="AFK87308.1"/>
    </source>
</evidence>
<evidence type="ECO:0000313" key="6">
    <source>
        <dbReference type="Proteomes" id="UP000006178"/>
    </source>
</evidence>
<comment type="similarity">
    <text evidence="1">Belongs to the bacterial solute-binding protein 1 family.</text>
</comment>
<dbReference type="eggNOG" id="COG2182">
    <property type="taxonomic scope" value="Bacteria"/>
</dbReference>
<feature type="signal peptide" evidence="4">
    <location>
        <begin position="1"/>
        <end position="27"/>
    </location>
</feature>
<dbReference type="KEGG" id="tsh:Tsac_2304"/>
<evidence type="ECO:0000256" key="4">
    <source>
        <dbReference type="SAM" id="SignalP"/>
    </source>
</evidence>
<protein>
    <submittedName>
        <fullName evidence="5">Extracellular solute-binding protein family 1</fullName>
    </submittedName>
</protein>
<dbReference type="STRING" id="1094508.Tsac_2304"/>
<dbReference type="GO" id="GO:0015768">
    <property type="term" value="P:maltose transport"/>
    <property type="evidence" value="ECO:0007669"/>
    <property type="project" value="TreeGrafter"/>
</dbReference>
<dbReference type="AlphaFoldDB" id="I3VXR3"/>
<accession>I3VXR3</accession>
<gene>
    <name evidence="5" type="ordered locus">Tsac_2304</name>
</gene>
<dbReference type="Gene3D" id="3.40.190.10">
    <property type="entry name" value="Periplasmic binding protein-like II"/>
    <property type="match status" value="2"/>
</dbReference>
<keyword evidence="6" id="KW-1185">Reference proteome</keyword>
<dbReference type="Pfam" id="PF13416">
    <property type="entry name" value="SBP_bac_8"/>
    <property type="match status" value="1"/>
</dbReference>
<dbReference type="SUPFAM" id="SSF53850">
    <property type="entry name" value="Periplasmic binding protein-like II"/>
    <property type="match status" value="1"/>
</dbReference>
<name>I3VXR3_THESW</name>
<sequence length="435" mass="48018">MKSKKLLSVLIVSVMIFSVFLSGCGSAKNSKSAENSSNSSSNVNESQSSETVTITFWHTFSDKEDKLLKEQIIPYFEKKYPNIKVDAKRMPSTDTLRQQVITAVSGNAVPDVMRMDIVWVSGFAKLGALQEVDNLDGFDEIKNNSFAGPLATNYYNGHYYGIPQDTNTKIALYNKTLLQQLGLNEPPKTFDDLVSAAEKLKSKDKWGIGIGGTSTWGMAPYFLSLGGKVTDDKYTKATGYLNSPESVAALQKLLDLYNKGLIAPTIIGGKPDSWGGMKGNNYLMIDDGPWYYSIQGDSVKNTTVPALFPQGSAGSISVVGGEDLVLFKGSKHPKEAWTFMKYMFSETPQKILAKQAYLIPTNKVVANSEEISSDPILKLYVQQMESAWPRTPSPNWDKIDKSLSLAFEKVFRHVATPQKALDDAAREIDVYLKNN</sequence>
<dbReference type="PATRIC" id="fig|1094508.3.peg.2333"/>
<evidence type="ECO:0000256" key="2">
    <source>
        <dbReference type="ARBA" id="ARBA00022448"/>
    </source>
</evidence>
<dbReference type="PROSITE" id="PS51257">
    <property type="entry name" value="PROKAR_LIPOPROTEIN"/>
    <property type="match status" value="1"/>
</dbReference>
<dbReference type="EMBL" id="CP003184">
    <property type="protein sequence ID" value="AFK87308.1"/>
    <property type="molecule type" value="Genomic_DNA"/>
</dbReference>
<dbReference type="PANTHER" id="PTHR30061">
    <property type="entry name" value="MALTOSE-BINDING PERIPLASMIC PROTEIN"/>
    <property type="match status" value="1"/>
</dbReference>
<dbReference type="RefSeq" id="WP_014759145.1">
    <property type="nucleotide sequence ID" value="NC_017992.1"/>
</dbReference>
<feature type="chain" id="PRO_5038607001" evidence="4">
    <location>
        <begin position="28"/>
        <end position="435"/>
    </location>
</feature>